<dbReference type="AlphaFoldDB" id="A0A840WTN5"/>
<name>A0A840WTN5_9RHOB</name>
<dbReference type="EMBL" id="JACIJS010000001">
    <property type="protein sequence ID" value="MBB5514570.1"/>
    <property type="molecule type" value="Genomic_DNA"/>
</dbReference>
<evidence type="ECO:0000313" key="2">
    <source>
        <dbReference type="Proteomes" id="UP000553766"/>
    </source>
</evidence>
<protein>
    <recommendedName>
        <fullName evidence="3">Group 4 capsule polysaccharide lipoprotein gfcB, YjbF</fullName>
    </recommendedName>
</protein>
<dbReference type="Pfam" id="PF11102">
    <property type="entry name" value="YjbF"/>
    <property type="match status" value="1"/>
</dbReference>
<dbReference type="SUPFAM" id="SSF159270">
    <property type="entry name" value="YmcC-like"/>
    <property type="match status" value="1"/>
</dbReference>
<evidence type="ECO:0000313" key="1">
    <source>
        <dbReference type="EMBL" id="MBB5514570.1"/>
    </source>
</evidence>
<reference evidence="1 2" key="1">
    <citation type="submission" date="2020-08" db="EMBL/GenBank/DDBJ databases">
        <title>Genomic Encyclopedia of Type Strains, Phase IV (KMG-IV): sequencing the most valuable type-strain genomes for metagenomic binning, comparative biology and taxonomic classification.</title>
        <authorList>
            <person name="Goeker M."/>
        </authorList>
    </citation>
    <scope>NUCLEOTIDE SEQUENCE [LARGE SCALE GENOMIC DNA]</scope>
    <source>
        <strain evidence="1 2">DSM 103377</strain>
    </source>
</reference>
<keyword evidence="2" id="KW-1185">Reference proteome</keyword>
<comment type="caution">
    <text evidence="1">The sequence shown here is derived from an EMBL/GenBank/DDBJ whole genome shotgun (WGS) entry which is preliminary data.</text>
</comment>
<accession>A0A840WTN5</accession>
<dbReference type="InterPro" id="IPR023373">
    <property type="entry name" value="YmcC_sf"/>
</dbReference>
<proteinExistence type="predicted"/>
<evidence type="ECO:0008006" key="3">
    <source>
        <dbReference type="Google" id="ProtNLM"/>
    </source>
</evidence>
<dbReference type="Gene3D" id="2.40.360.10">
    <property type="entry name" value="YmcC-like"/>
    <property type="match status" value="1"/>
</dbReference>
<dbReference type="InterPro" id="IPR021308">
    <property type="entry name" value="GfcB"/>
</dbReference>
<dbReference type="Proteomes" id="UP000553766">
    <property type="component" value="Unassembled WGS sequence"/>
</dbReference>
<sequence>MASLSACGTDTALSSSFEITQSVFTSALQNMWGPEPEPMRLNISPADIAAIDYDLMLVRADESGALATLPVEDASNGVKTWASADGFSLTTREGQVIGTRGFGADILVADVSAAIATLTPESDGGSYSRVYSYLDSENKIVEAALVCGLEKIGDAGISILGTPRDTIRFTEICADETVSITNLYWIDRSDGFIWQSRQWISPLIGALSIQILSRDAEQ</sequence>
<gene>
    <name evidence="1" type="ORF">FHS89_000568</name>
</gene>
<organism evidence="1 2">
    <name type="scientific">Rubricella aquisinus</name>
    <dbReference type="NCBI Taxonomy" id="2028108"/>
    <lineage>
        <taxon>Bacteria</taxon>
        <taxon>Pseudomonadati</taxon>
        <taxon>Pseudomonadota</taxon>
        <taxon>Alphaproteobacteria</taxon>
        <taxon>Rhodobacterales</taxon>
        <taxon>Paracoccaceae</taxon>
        <taxon>Rubricella</taxon>
    </lineage>
</organism>